<sequence length="489" mass="54395">MVYRGKPGLGCALCRTRRLICDRRRPSCTQCLKINQECSGYRDPNTLRICDQTGEITVKVEGRGTIARRQRKSPSTEKSPSPASIRPPPTTIDDQVMSHIFTYYVGTTRVQGLLSYLPHLLSTNPSPALQATIKAAGLESMARINRLPELKRAAGEQYGRALVATNNALRDPVSATSDSALGAVVLLGMYELNACSSLMQGWSQHVRGATKLVELRGMEQLDSAAGLELFTLVRLQNAISSIFRRSQRYNSPKMTALTKLARAKRDQDSQPMETFYDILTQLHDLSVKVDEAAVADDDVESLSSLISKALHIDIDLRSWAMSLGPHWQYSVIDYTQSNPKTRLQIPLHGDTYHVYKAVGIVSMWNHYRQTRIIVHEMIRSMALRLWGLQGTSECRQIVFDSMDTIKQMTDDLCASVPYHFVSGEVTFTAVVRLLWPLFVAGDCAGSDPATKDWIIQTLELIGNLAGIQQALSMAEMLRNGHTRNIIPGS</sequence>
<gene>
    <name evidence="7" type="ORF">AbraCBS73388_001092</name>
</gene>
<evidence type="ECO:0000313" key="8">
    <source>
        <dbReference type="Proteomes" id="UP001143548"/>
    </source>
</evidence>
<evidence type="ECO:0000256" key="4">
    <source>
        <dbReference type="ARBA" id="ARBA00023242"/>
    </source>
</evidence>
<evidence type="ECO:0000256" key="3">
    <source>
        <dbReference type="ARBA" id="ARBA00023163"/>
    </source>
</evidence>
<reference evidence="7" key="1">
    <citation type="submission" date="2022-07" db="EMBL/GenBank/DDBJ databases">
        <title>Taxonomy of Aspergillus series Nigri: significant species reduction supported by multi-species coalescent approaches.</title>
        <authorList>
            <person name="Bian C."/>
            <person name="Kusuya Y."/>
            <person name="Sklenar F."/>
            <person name="D'hooge E."/>
            <person name="Yaguchi T."/>
            <person name="Takahashi H."/>
            <person name="Hubka V."/>
        </authorList>
    </citation>
    <scope>NUCLEOTIDE SEQUENCE</scope>
    <source>
        <strain evidence="7">CBS 733.88</strain>
    </source>
</reference>
<dbReference type="GO" id="GO:0008270">
    <property type="term" value="F:zinc ion binding"/>
    <property type="evidence" value="ECO:0007669"/>
    <property type="project" value="InterPro"/>
</dbReference>
<dbReference type="PROSITE" id="PS00463">
    <property type="entry name" value="ZN2_CY6_FUNGAL_1"/>
    <property type="match status" value="1"/>
</dbReference>
<dbReference type="PANTHER" id="PTHR38791:SF5">
    <property type="entry name" value="TRANSCRIPTION FACTOR DBAG-RELATED"/>
    <property type="match status" value="1"/>
</dbReference>
<comment type="caution">
    <text evidence="7">The sequence shown here is derived from an EMBL/GenBank/DDBJ whole genome shotgun (WGS) entry which is preliminary data.</text>
</comment>
<dbReference type="Proteomes" id="UP001143548">
    <property type="component" value="Unassembled WGS sequence"/>
</dbReference>
<dbReference type="InterPro" id="IPR021858">
    <property type="entry name" value="Fun_TF"/>
</dbReference>
<protein>
    <recommendedName>
        <fullName evidence="6">Zn(2)-C6 fungal-type domain-containing protein</fullName>
    </recommendedName>
</protein>
<dbReference type="SUPFAM" id="SSF57701">
    <property type="entry name" value="Zn2/Cys6 DNA-binding domain"/>
    <property type="match status" value="1"/>
</dbReference>
<keyword evidence="1" id="KW-0805">Transcription regulation</keyword>
<keyword evidence="4" id="KW-0539">Nucleus</keyword>
<keyword evidence="2" id="KW-0238">DNA-binding</keyword>
<evidence type="ECO:0000313" key="7">
    <source>
        <dbReference type="EMBL" id="GKZ25458.1"/>
    </source>
</evidence>
<evidence type="ECO:0000256" key="2">
    <source>
        <dbReference type="ARBA" id="ARBA00023125"/>
    </source>
</evidence>
<evidence type="ECO:0000256" key="5">
    <source>
        <dbReference type="SAM" id="MobiDB-lite"/>
    </source>
</evidence>
<dbReference type="GO" id="GO:0003677">
    <property type="term" value="F:DNA binding"/>
    <property type="evidence" value="ECO:0007669"/>
    <property type="project" value="UniProtKB-KW"/>
</dbReference>
<evidence type="ECO:0000256" key="1">
    <source>
        <dbReference type="ARBA" id="ARBA00023015"/>
    </source>
</evidence>
<accession>A0A9W6DQQ9</accession>
<organism evidence="7 8">
    <name type="scientific">Aspergillus brasiliensis</name>
    <dbReference type="NCBI Taxonomy" id="319629"/>
    <lineage>
        <taxon>Eukaryota</taxon>
        <taxon>Fungi</taxon>
        <taxon>Dikarya</taxon>
        <taxon>Ascomycota</taxon>
        <taxon>Pezizomycotina</taxon>
        <taxon>Eurotiomycetes</taxon>
        <taxon>Eurotiomycetidae</taxon>
        <taxon>Eurotiales</taxon>
        <taxon>Aspergillaceae</taxon>
        <taxon>Aspergillus</taxon>
        <taxon>Aspergillus subgen. Circumdati</taxon>
    </lineage>
</organism>
<dbReference type="InterPro" id="IPR001138">
    <property type="entry name" value="Zn2Cys6_DnaBD"/>
</dbReference>
<name>A0A9W6DQQ9_9EURO</name>
<evidence type="ECO:0000259" key="6">
    <source>
        <dbReference type="PROSITE" id="PS50048"/>
    </source>
</evidence>
<dbReference type="Gene3D" id="4.10.240.10">
    <property type="entry name" value="Zn(2)-C6 fungal-type DNA-binding domain"/>
    <property type="match status" value="1"/>
</dbReference>
<keyword evidence="3" id="KW-0804">Transcription</keyword>
<dbReference type="GO" id="GO:0000981">
    <property type="term" value="F:DNA-binding transcription factor activity, RNA polymerase II-specific"/>
    <property type="evidence" value="ECO:0007669"/>
    <property type="project" value="InterPro"/>
</dbReference>
<dbReference type="PROSITE" id="PS50048">
    <property type="entry name" value="ZN2_CY6_FUNGAL_2"/>
    <property type="match status" value="1"/>
</dbReference>
<dbReference type="InterPro" id="IPR036864">
    <property type="entry name" value="Zn2-C6_fun-type_DNA-bd_sf"/>
</dbReference>
<dbReference type="Pfam" id="PF00172">
    <property type="entry name" value="Zn_clus"/>
    <property type="match status" value="1"/>
</dbReference>
<feature type="region of interest" description="Disordered" evidence="5">
    <location>
        <begin position="62"/>
        <end position="92"/>
    </location>
</feature>
<feature type="domain" description="Zn(2)-C6 fungal-type" evidence="6">
    <location>
        <begin position="10"/>
        <end position="39"/>
    </location>
</feature>
<dbReference type="CDD" id="cd00067">
    <property type="entry name" value="GAL4"/>
    <property type="match status" value="1"/>
</dbReference>
<dbReference type="InterPro" id="IPR053175">
    <property type="entry name" value="DHMBA_Reg_Transcription_Factor"/>
</dbReference>
<dbReference type="AlphaFoldDB" id="A0A9W6DQQ9"/>
<dbReference type="SMART" id="SM00066">
    <property type="entry name" value="GAL4"/>
    <property type="match status" value="1"/>
</dbReference>
<dbReference type="Pfam" id="PF11951">
    <property type="entry name" value="Fungal_trans_2"/>
    <property type="match status" value="1"/>
</dbReference>
<dbReference type="GO" id="GO:0009893">
    <property type="term" value="P:positive regulation of metabolic process"/>
    <property type="evidence" value="ECO:0007669"/>
    <property type="project" value="UniProtKB-ARBA"/>
</dbReference>
<dbReference type="PANTHER" id="PTHR38791">
    <property type="entry name" value="ZN(II)2CYS6 TRANSCRIPTION FACTOR (EUROFUNG)-RELATED-RELATED"/>
    <property type="match status" value="1"/>
</dbReference>
<dbReference type="EMBL" id="BROQ01000112">
    <property type="protein sequence ID" value="GKZ25458.1"/>
    <property type="molecule type" value="Genomic_DNA"/>
</dbReference>
<proteinExistence type="predicted"/>